<keyword evidence="6" id="KW-0969">Cilium</keyword>
<evidence type="ECO:0000259" key="4">
    <source>
        <dbReference type="Pfam" id="PF00669"/>
    </source>
</evidence>
<proteinExistence type="inferred from homology"/>
<keyword evidence="7" id="KW-1185">Reference proteome</keyword>
<comment type="function">
    <text evidence="3">Flagellin is the subunit protein which polymerizes to form the filaments of bacterial flagella.</text>
</comment>
<keyword evidence="6" id="KW-0282">Flagellum</keyword>
<evidence type="ECO:0000313" key="7">
    <source>
        <dbReference type="Proteomes" id="UP000003947"/>
    </source>
</evidence>
<sequence length="302" mass="31160" precursor="true">MASILTNASALTALRNLANTQGALSKTQSQISTGLKVASASDNTTNWSVSTQIKTDNSVVNTIKDTLKQNSDLVNTASSAMDNLLTTIDKIKVELAKAKDVKDDNFDAINTSLAKLGAELDGVLENAALNGVNLLDDSVSDMDGGAAGKQIKLAAGWSGGTTGSGFKTINVDLTDLGSSAAGALTAAGTNASTQAVNSLKITGTGATAQTLVDNMAKDVETALKSVRNFATELGAAKNQIDAQSKFLGALGEAMTNSVSTLVDADMNEVSTRLQALQTQQQLGVQSLSIANQNSQMILRLFQ</sequence>
<dbReference type="RefSeq" id="WP_009493078.1">
    <property type="nucleotide sequence ID" value="NZ_CP141048.1"/>
</dbReference>
<keyword evidence="3" id="KW-0964">Secreted</keyword>
<evidence type="ECO:0000256" key="2">
    <source>
        <dbReference type="ARBA" id="ARBA00023143"/>
    </source>
</evidence>
<keyword evidence="6" id="KW-0966">Cell projection</keyword>
<dbReference type="InterPro" id="IPR001492">
    <property type="entry name" value="Flagellin"/>
</dbReference>
<reference evidence="6 7" key="1">
    <citation type="submission" date="2012-02" db="EMBL/GenBank/DDBJ databases">
        <title>Improved High-Quality Draft sequence of Microvirga sp. WSM3557.</title>
        <authorList>
            <consortium name="US DOE Joint Genome Institute"/>
            <person name="Lucas S."/>
            <person name="Han J."/>
            <person name="Lapidus A."/>
            <person name="Cheng J.-F."/>
            <person name="Goodwin L."/>
            <person name="Pitluck S."/>
            <person name="Peters L."/>
            <person name="Zhang X."/>
            <person name="Detter J.C."/>
            <person name="Han C."/>
            <person name="Tapia R."/>
            <person name="Land M."/>
            <person name="Hauser L."/>
            <person name="Kyrpides N."/>
            <person name="Ivanova N."/>
            <person name="Pagani I."/>
            <person name="Brau L."/>
            <person name="Yates R."/>
            <person name="O'Hara G."/>
            <person name="Rui T."/>
            <person name="Howieson J."/>
            <person name="Reeve W."/>
            <person name="Woyke T."/>
        </authorList>
    </citation>
    <scope>NUCLEOTIDE SEQUENCE [LARGE SCALE GENOMIC DNA]</scope>
    <source>
        <strain evidence="6 7">WSM3557</strain>
    </source>
</reference>
<dbReference type="InterPro" id="IPR001029">
    <property type="entry name" value="Flagellin_N"/>
</dbReference>
<feature type="domain" description="Flagellin C-terminal" evidence="5">
    <location>
        <begin position="218"/>
        <end position="301"/>
    </location>
</feature>
<name>I4YLQ7_9HYPH</name>
<dbReference type="SUPFAM" id="SSF64518">
    <property type="entry name" value="Phase 1 flagellin"/>
    <property type="match status" value="1"/>
</dbReference>
<feature type="domain" description="Flagellin N-terminal" evidence="4">
    <location>
        <begin position="4"/>
        <end position="138"/>
    </location>
</feature>
<dbReference type="OrthoDB" id="8328560at2"/>
<dbReference type="STRING" id="864069.MicloDRAFT_00056180"/>
<dbReference type="PANTHER" id="PTHR42792:SF2">
    <property type="entry name" value="FLAGELLIN"/>
    <property type="match status" value="1"/>
</dbReference>
<dbReference type="AlphaFoldDB" id="I4YLQ7"/>
<dbReference type="PATRIC" id="fig|864069.3.peg.6036"/>
<gene>
    <name evidence="6" type="ORF">MicloDRAFT_00056180</name>
</gene>
<dbReference type="HOGENOM" id="CLU_011142_1_0_5"/>
<dbReference type="EMBL" id="JH660647">
    <property type="protein sequence ID" value="EIM24899.1"/>
    <property type="molecule type" value="Genomic_DNA"/>
</dbReference>
<comment type="similarity">
    <text evidence="1 3">Belongs to the bacterial flagellin family.</text>
</comment>
<keyword evidence="2 3" id="KW-0975">Bacterial flagellum</keyword>
<organism evidence="6 7">
    <name type="scientific">Microvirga lotononidis</name>
    <dbReference type="NCBI Taxonomy" id="864069"/>
    <lineage>
        <taxon>Bacteria</taxon>
        <taxon>Pseudomonadati</taxon>
        <taxon>Pseudomonadota</taxon>
        <taxon>Alphaproteobacteria</taxon>
        <taxon>Hyphomicrobiales</taxon>
        <taxon>Methylobacteriaceae</taxon>
        <taxon>Microvirga</taxon>
    </lineage>
</organism>
<evidence type="ECO:0000313" key="6">
    <source>
        <dbReference type="EMBL" id="EIM24899.1"/>
    </source>
</evidence>
<evidence type="ECO:0000256" key="3">
    <source>
        <dbReference type="RuleBase" id="RU362073"/>
    </source>
</evidence>
<dbReference type="GO" id="GO:0005576">
    <property type="term" value="C:extracellular region"/>
    <property type="evidence" value="ECO:0007669"/>
    <property type="project" value="UniProtKB-SubCell"/>
</dbReference>
<evidence type="ECO:0000259" key="5">
    <source>
        <dbReference type="Pfam" id="PF00700"/>
    </source>
</evidence>
<comment type="subcellular location">
    <subcellularLocation>
        <location evidence="3">Secreted</location>
    </subcellularLocation>
    <subcellularLocation>
        <location evidence="3">Bacterial flagellum</location>
    </subcellularLocation>
</comment>
<dbReference type="GO" id="GO:0009288">
    <property type="term" value="C:bacterial-type flagellum"/>
    <property type="evidence" value="ECO:0007669"/>
    <property type="project" value="UniProtKB-SubCell"/>
</dbReference>
<dbReference type="Pfam" id="PF00700">
    <property type="entry name" value="Flagellin_C"/>
    <property type="match status" value="1"/>
</dbReference>
<accession>I4YLQ7</accession>
<dbReference type="PANTHER" id="PTHR42792">
    <property type="entry name" value="FLAGELLIN"/>
    <property type="match status" value="1"/>
</dbReference>
<dbReference type="Pfam" id="PF00669">
    <property type="entry name" value="Flagellin_N"/>
    <property type="match status" value="1"/>
</dbReference>
<evidence type="ECO:0000256" key="1">
    <source>
        <dbReference type="ARBA" id="ARBA00005709"/>
    </source>
</evidence>
<dbReference type="Proteomes" id="UP000003947">
    <property type="component" value="Unassembled WGS sequence"/>
</dbReference>
<dbReference type="InterPro" id="IPR046358">
    <property type="entry name" value="Flagellin_C"/>
</dbReference>
<dbReference type="Gene3D" id="1.20.1330.10">
    <property type="entry name" value="f41 fragment of flagellin, N-terminal domain"/>
    <property type="match status" value="1"/>
</dbReference>
<protein>
    <recommendedName>
        <fullName evidence="3">Flagellin</fullName>
    </recommendedName>
</protein>
<dbReference type="eggNOG" id="COG1344">
    <property type="taxonomic scope" value="Bacteria"/>
</dbReference>
<dbReference type="GO" id="GO:0005198">
    <property type="term" value="F:structural molecule activity"/>
    <property type="evidence" value="ECO:0007669"/>
    <property type="project" value="UniProtKB-UniRule"/>
</dbReference>